<organism evidence="1">
    <name type="scientific">Rhizophora mucronata</name>
    <name type="common">Asiatic mangrove</name>
    <dbReference type="NCBI Taxonomy" id="61149"/>
    <lineage>
        <taxon>Eukaryota</taxon>
        <taxon>Viridiplantae</taxon>
        <taxon>Streptophyta</taxon>
        <taxon>Embryophyta</taxon>
        <taxon>Tracheophyta</taxon>
        <taxon>Spermatophyta</taxon>
        <taxon>Magnoliopsida</taxon>
        <taxon>eudicotyledons</taxon>
        <taxon>Gunneridae</taxon>
        <taxon>Pentapetalae</taxon>
        <taxon>rosids</taxon>
        <taxon>fabids</taxon>
        <taxon>Malpighiales</taxon>
        <taxon>Rhizophoraceae</taxon>
        <taxon>Rhizophora</taxon>
    </lineage>
</organism>
<proteinExistence type="predicted"/>
<dbReference type="EMBL" id="GGEC01086747">
    <property type="protein sequence ID" value="MBX67231.1"/>
    <property type="molecule type" value="Transcribed_RNA"/>
</dbReference>
<reference evidence="1" key="1">
    <citation type="submission" date="2018-02" db="EMBL/GenBank/DDBJ databases">
        <title>Rhizophora mucronata_Transcriptome.</title>
        <authorList>
            <person name="Meera S.P."/>
            <person name="Sreeshan A."/>
            <person name="Augustine A."/>
        </authorList>
    </citation>
    <scope>NUCLEOTIDE SEQUENCE</scope>
    <source>
        <tissue evidence="1">Leaf</tissue>
    </source>
</reference>
<accession>A0A2P2QJT6</accession>
<name>A0A2P2QJT6_RHIMU</name>
<evidence type="ECO:0000313" key="1">
    <source>
        <dbReference type="EMBL" id="MBX67231.1"/>
    </source>
</evidence>
<protein>
    <submittedName>
        <fullName evidence="1">Uncharacterized protein</fullName>
    </submittedName>
</protein>
<sequence>MHKVFLFSLLRIALQ</sequence>